<proteinExistence type="predicted"/>
<dbReference type="Proteomes" id="UP000828390">
    <property type="component" value="Unassembled WGS sequence"/>
</dbReference>
<evidence type="ECO:0000313" key="3">
    <source>
        <dbReference type="EMBL" id="KAH3853267.1"/>
    </source>
</evidence>
<dbReference type="SUPFAM" id="SSF47986">
    <property type="entry name" value="DEATH domain"/>
    <property type="match status" value="1"/>
</dbReference>
<sequence length="457" mass="51569">MATPSAEVKRVRFSVDDDPRNDEDAVEGQWDFLKYLLTLREEFNVSSVVDALVQKGIISADAGTDVMRQGNSRAQIELCVHEVMKGGAPAYTTLCETLQEQGYNNIVEALRGEGSVGALMPELSDVSGNITPRVLQQQHWSQRDSIVPDGFSVKGKKMALSAISREAKASQREFSIIVERQQELEKQLVQVMKSLDTAKDMLIRERQEKLSLREQLKSRDEELVGVQRKYLELQKAMSSLRETNNKYHEKVTKLQIENEQLRKGVRERNDIENELKARNTEIVKLKEELSEQEEKMKTQEEQIVKKLAMIERVVTEHRGLIDGQEKLTQKMSLQANEIERLSEEKAEAAHQMAAQQRQLNFQHAQIVMLQEQMQRLESNFGGASGALGGTFGGTSSRAESLPPISHPSTPGTDSRGSRYIASLSRGLNLNKPFNTQGKLENSKNLLWRGELNPKKGK</sequence>
<feature type="region of interest" description="Disordered" evidence="2">
    <location>
        <begin position="387"/>
        <end position="457"/>
    </location>
</feature>
<feature type="coiled-coil region" evidence="1">
    <location>
        <begin position="181"/>
        <end position="379"/>
    </location>
</feature>
<keyword evidence="4" id="KW-1185">Reference proteome</keyword>
<reference evidence="3" key="2">
    <citation type="submission" date="2020-11" db="EMBL/GenBank/DDBJ databases">
        <authorList>
            <person name="McCartney M.A."/>
            <person name="Auch B."/>
            <person name="Kono T."/>
            <person name="Mallez S."/>
            <person name="Becker A."/>
            <person name="Gohl D.M."/>
            <person name="Silverstein K.A.T."/>
            <person name="Koren S."/>
            <person name="Bechman K.B."/>
            <person name="Herman A."/>
            <person name="Abrahante J.E."/>
            <person name="Garbe J."/>
        </authorList>
    </citation>
    <scope>NUCLEOTIDE SEQUENCE</scope>
    <source>
        <strain evidence="3">Duluth1</strain>
        <tissue evidence="3">Whole animal</tissue>
    </source>
</reference>
<name>A0A9D4L760_DREPO</name>
<dbReference type="AlphaFoldDB" id="A0A9D4L760"/>
<feature type="compositionally biased region" description="Polar residues" evidence="2">
    <location>
        <begin position="425"/>
        <end position="444"/>
    </location>
</feature>
<accession>A0A9D4L760</accession>
<reference evidence="3" key="1">
    <citation type="journal article" date="2019" name="bioRxiv">
        <title>The Genome of the Zebra Mussel, Dreissena polymorpha: A Resource for Invasive Species Research.</title>
        <authorList>
            <person name="McCartney M.A."/>
            <person name="Auch B."/>
            <person name="Kono T."/>
            <person name="Mallez S."/>
            <person name="Zhang Y."/>
            <person name="Obille A."/>
            <person name="Becker A."/>
            <person name="Abrahante J.E."/>
            <person name="Garbe J."/>
            <person name="Badalamenti J.P."/>
            <person name="Herman A."/>
            <person name="Mangelson H."/>
            <person name="Liachko I."/>
            <person name="Sullivan S."/>
            <person name="Sone E.D."/>
            <person name="Koren S."/>
            <person name="Silverstein K.A.T."/>
            <person name="Beckman K.B."/>
            <person name="Gohl D.M."/>
        </authorList>
    </citation>
    <scope>NUCLEOTIDE SEQUENCE</scope>
    <source>
        <strain evidence="3">Duluth1</strain>
        <tissue evidence="3">Whole animal</tissue>
    </source>
</reference>
<protein>
    <submittedName>
        <fullName evidence="3">Uncharacterized protein</fullName>
    </submittedName>
</protein>
<keyword evidence="1" id="KW-0175">Coiled coil</keyword>
<dbReference type="InterPro" id="IPR011029">
    <property type="entry name" value="DEATH-like_dom_sf"/>
</dbReference>
<gene>
    <name evidence="3" type="ORF">DPMN_095789</name>
</gene>
<dbReference type="CDD" id="cd01671">
    <property type="entry name" value="CARD"/>
    <property type="match status" value="1"/>
</dbReference>
<dbReference type="EMBL" id="JAIWYP010000003">
    <property type="protein sequence ID" value="KAH3853267.1"/>
    <property type="molecule type" value="Genomic_DNA"/>
</dbReference>
<evidence type="ECO:0000313" key="4">
    <source>
        <dbReference type="Proteomes" id="UP000828390"/>
    </source>
</evidence>
<evidence type="ECO:0000256" key="2">
    <source>
        <dbReference type="SAM" id="MobiDB-lite"/>
    </source>
</evidence>
<evidence type="ECO:0000256" key="1">
    <source>
        <dbReference type="SAM" id="Coils"/>
    </source>
</evidence>
<organism evidence="3 4">
    <name type="scientific">Dreissena polymorpha</name>
    <name type="common">Zebra mussel</name>
    <name type="synonym">Mytilus polymorpha</name>
    <dbReference type="NCBI Taxonomy" id="45954"/>
    <lineage>
        <taxon>Eukaryota</taxon>
        <taxon>Metazoa</taxon>
        <taxon>Spiralia</taxon>
        <taxon>Lophotrochozoa</taxon>
        <taxon>Mollusca</taxon>
        <taxon>Bivalvia</taxon>
        <taxon>Autobranchia</taxon>
        <taxon>Heteroconchia</taxon>
        <taxon>Euheterodonta</taxon>
        <taxon>Imparidentia</taxon>
        <taxon>Neoheterodontei</taxon>
        <taxon>Myida</taxon>
        <taxon>Dreissenoidea</taxon>
        <taxon>Dreissenidae</taxon>
        <taxon>Dreissena</taxon>
    </lineage>
</organism>
<dbReference type="Gene3D" id="1.10.533.10">
    <property type="entry name" value="Death Domain, Fas"/>
    <property type="match status" value="1"/>
</dbReference>
<dbReference type="OrthoDB" id="6136137at2759"/>
<comment type="caution">
    <text evidence="3">The sequence shown here is derived from an EMBL/GenBank/DDBJ whole genome shotgun (WGS) entry which is preliminary data.</text>
</comment>